<dbReference type="OrthoDB" id="2365508at2"/>
<dbReference type="SMART" id="SM00382">
    <property type="entry name" value="AAA"/>
    <property type="match status" value="1"/>
</dbReference>
<feature type="domain" description="ABC transporter" evidence="4">
    <location>
        <begin position="3"/>
        <end position="227"/>
    </location>
</feature>
<dbReference type="PANTHER" id="PTHR42939">
    <property type="entry name" value="ABC TRANSPORTER ATP-BINDING PROTEIN ALBC-RELATED"/>
    <property type="match status" value="1"/>
</dbReference>
<keyword evidence="6" id="KW-1185">Reference proteome</keyword>
<dbReference type="SUPFAM" id="SSF52540">
    <property type="entry name" value="P-loop containing nucleoside triphosphate hydrolases"/>
    <property type="match status" value="1"/>
</dbReference>
<protein>
    <submittedName>
        <fullName evidence="5">Abc transporter atp-binding protein</fullName>
    </submittedName>
</protein>
<gene>
    <name evidence="5" type="ORF">FD09_GL000608</name>
</gene>
<proteinExistence type="predicted"/>
<dbReference type="InterPro" id="IPR003439">
    <property type="entry name" value="ABC_transporter-like_ATP-bd"/>
</dbReference>
<evidence type="ECO:0000313" key="6">
    <source>
        <dbReference type="Proteomes" id="UP000051330"/>
    </source>
</evidence>
<keyword evidence="3 5" id="KW-0067">ATP-binding</keyword>
<evidence type="ECO:0000256" key="1">
    <source>
        <dbReference type="ARBA" id="ARBA00022448"/>
    </source>
</evidence>
<reference evidence="5 6" key="1">
    <citation type="journal article" date="2015" name="Genome Announc.">
        <title>Expanding the biotechnology potential of lactobacilli through comparative genomics of 213 strains and associated genera.</title>
        <authorList>
            <person name="Sun Z."/>
            <person name="Harris H.M."/>
            <person name="McCann A."/>
            <person name="Guo C."/>
            <person name="Argimon S."/>
            <person name="Zhang W."/>
            <person name="Yang X."/>
            <person name="Jeffery I.B."/>
            <person name="Cooney J.C."/>
            <person name="Kagawa T.F."/>
            <person name="Liu W."/>
            <person name="Song Y."/>
            <person name="Salvetti E."/>
            <person name="Wrobel A."/>
            <person name="Rasinkangas P."/>
            <person name="Parkhill J."/>
            <person name="Rea M.C."/>
            <person name="O'Sullivan O."/>
            <person name="Ritari J."/>
            <person name="Douillard F.P."/>
            <person name="Paul Ross R."/>
            <person name="Yang R."/>
            <person name="Briner A.E."/>
            <person name="Felis G.E."/>
            <person name="de Vos W.M."/>
            <person name="Barrangou R."/>
            <person name="Klaenhammer T.R."/>
            <person name="Caufield P.W."/>
            <person name="Cui Y."/>
            <person name="Zhang H."/>
            <person name="O'Toole P.W."/>
        </authorList>
    </citation>
    <scope>NUCLEOTIDE SEQUENCE [LARGE SCALE GENOMIC DNA]</scope>
    <source>
        <strain evidence="5 6">DSM 12744</strain>
    </source>
</reference>
<dbReference type="Proteomes" id="UP000051330">
    <property type="component" value="Unassembled WGS sequence"/>
</dbReference>
<keyword evidence="2" id="KW-0547">Nucleotide-binding</keyword>
<dbReference type="STRING" id="1423792.FD09_GL000608"/>
<evidence type="ECO:0000256" key="3">
    <source>
        <dbReference type="ARBA" id="ARBA00022840"/>
    </source>
</evidence>
<dbReference type="InterPro" id="IPR003593">
    <property type="entry name" value="AAA+_ATPase"/>
</dbReference>
<evidence type="ECO:0000256" key="2">
    <source>
        <dbReference type="ARBA" id="ARBA00022741"/>
    </source>
</evidence>
<dbReference type="PROSITE" id="PS00211">
    <property type="entry name" value="ABC_TRANSPORTER_1"/>
    <property type="match status" value="1"/>
</dbReference>
<sequence length="228" mass="25683">MILQVADMSFGWRQQPIFAHASMQIEQPGLYGLVAPNGAGKTTLLNLIAHLRTPQSGQIMIQGQPNSPQQVFDQVAFLQDNSVLYGYLSGREHLRFVAETHQIPITAIESVADQLDMVDYLDRRVKKYSLGMKQRLLLAMALLVDRPLMLLDEPLNGLDPTSLSIVRETLLDLGKKGTTALISSHNLDEMMRITRDIFFLVDHQIEFYHLAAGETAEARYNELYGKRS</sequence>
<dbReference type="GO" id="GO:0016887">
    <property type="term" value="F:ATP hydrolysis activity"/>
    <property type="evidence" value="ECO:0007669"/>
    <property type="project" value="InterPro"/>
</dbReference>
<accession>A0A0R1N1W2</accession>
<dbReference type="Pfam" id="PF00005">
    <property type="entry name" value="ABC_tran"/>
    <property type="match status" value="1"/>
</dbReference>
<dbReference type="PATRIC" id="fig|1423792.3.peg.620"/>
<organism evidence="5 6">
    <name type="scientific">Schleiferilactobacillus perolens DSM 12744</name>
    <dbReference type="NCBI Taxonomy" id="1423792"/>
    <lineage>
        <taxon>Bacteria</taxon>
        <taxon>Bacillati</taxon>
        <taxon>Bacillota</taxon>
        <taxon>Bacilli</taxon>
        <taxon>Lactobacillales</taxon>
        <taxon>Lactobacillaceae</taxon>
        <taxon>Schleiferilactobacillus</taxon>
    </lineage>
</organism>
<keyword evidence="1" id="KW-0813">Transport</keyword>
<dbReference type="EMBL" id="AZEC01000011">
    <property type="protein sequence ID" value="KRL11685.1"/>
    <property type="molecule type" value="Genomic_DNA"/>
</dbReference>
<dbReference type="InterPro" id="IPR051782">
    <property type="entry name" value="ABC_Transporter_VariousFunc"/>
</dbReference>
<dbReference type="InterPro" id="IPR017871">
    <property type="entry name" value="ABC_transporter-like_CS"/>
</dbReference>
<dbReference type="InterPro" id="IPR027417">
    <property type="entry name" value="P-loop_NTPase"/>
</dbReference>
<dbReference type="AlphaFoldDB" id="A0A0R1N1W2"/>
<dbReference type="PROSITE" id="PS50893">
    <property type="entry name" value="ABC_TRANSPORTER_2"/>
    <property type="match status" value="1"/>
</dbReference>
<name>A0A0R1N1W2_9LACO</name>
<dbReference type="RefSeq" id="WP_057821381.1">
    <property type="nucleotide sequence ID" value="NZ_AZEC01000011.1"/>
</dbReference>
<evidence type="ECO:0000313" key="5">
    <source>
        <dbReference type="EMBL" id="KRL11685.1"/>
    </source>
</evidence>
<evidence type="ECO:0000259" key="4">
    <source>
        <dbReference type="PROSITE" id="PS50893"/>
    </source>
</evidence>
<dbReference type="GO" id="GO:0005524">
    <property type="term" value="F:ATP binding"/>
    <property type="evidence" value="ECO:0007669"/>
    <property type="project" value="UniProtKB-KW"/>
</dbReference>
<dbReference type="PANTHER" id="PTHR42939:SF1">
    <property type="entry name" value="ABC TRANSPORTER ATP-BINDING PROTEIN ALBC-RELATED"/>
    <property type="match status" value="1"/>
</dbReference>
<dbReference type="Gene3D" id="3.40.50.300">
    <property type="entry name" value="P-loop containing nucleotide triphosphate hydrolases"/>
    <property type="match status" value="1"/>
</dbReference>
<comment type="caution">
    <text evidence="5">The sequence shown here is derived from an EMBL/GenBank/DDBJ whole genome shotgun (WGS) entry which is preliminary data.</text>
</comment>